<evidence type="ECO:0000313" key="2">
    <source>
        <dbReference type="Proteomes" id="UP001212123"/>
    </source>
</evidence>
<organism evidence="1 2">
    <name type="scientific">Dolichospermum circinale CS-537/01</name>
    <dbReference type="NCBI Taxonomy" id="3021739"/>
    <lineage>
        <taxon>Bacteria</taxon>
        <taxon>Bacillati</taxon>
        <taxon>Cyanobacteriota</taxon>
        <taxon>Cyanophyceae</taxon>
        <taxon>Nostocales</taxon>
        <taxon>Aphanizomenonaceae</taxon>
        <taxon>Dolichospermum</taxon>
        <taxon>Dolichospermum circinale</taxon>
    </lineage>
</organism>
<keyword evidence="2" id="KW-1185">Reference proteome</keyword>
<proteinExistence type="predicted"/>
<name>A0ABT5AC07_9CYAN</name>
<dbReference type="RefSeq" id="WP_271806193.1">
    <property type="nucleotide sequence ID" value="NZ_JAQMTU010000124.1"/>
</dbReference>
<comment type="caution">
    <text evidence="1">The sequence shown here is derived from an EMBL/GenBank/DDBJ whole genome shotgun (WGS) entry which is preliminary data.</text>
</comment>
<reference evidence="1 2" key="1">
    <citation type="submission" date="2023-01" db="EMBL/GenBank/DDBJ databases">
        <title>Genomes from the Australian National Cyanobacteria Reference Collection.</title>
        <authorList>
            <person name="Willis A."/>
            <person name="Lee E.M.F."/>
        </authorList>
    </citation>
    <scope>NUCLEOTIDE SEQUENCE [LARGE SCALE GENOMIC DNA]</scope>
    <source>
        <strain evidence="1 2">CS-537/01</strain>
    </source>
</reference>
<dbReference type="Proteomes" id="UP001212123">
    <property type="component" value="Unassembled WGS sequence"/>
</dbReference>
<sequence length="76" mass="8483">MAIAISLTPELEARLREKATQQGKDISLVAAELLTNILDWELEDSQAAIHGIQQGLDDFEAGRFRSFDDFAKKSTF</sequence>
<gene>
    <name evidence="1" type="ORF">PN492_19370</name>
</gene>
<evidence type="ECO:0000313" key="1">
    <source>
        <dbReference type="EMBL" id="MDB9488682.1"/>
    </source>
</evidence>
<accession>A0ABT5AC07</accession>
<protein>
    <submittedName>
        <fullName evidence="1">Uncharacterized protein</fullName>
    </submittedName>
</protein>
<dbReference type="EMBL" id="JAQMTU010000124">
    <property type="protein sequence ID" value="MDB9488682.1"/>
    <property type="molecule type" value="Genomic_DNA"/>
</dbReference>